<gene>
    <name evidence="3" type="ORF">N802_09535</name>
</gene>
<evidence type="ECO:0000256" key="2">
    <source>
        <dbReference type="SAM" id="Phobius"/>
    </source>
</evidence>
<dbReference type="EMBL" id="AVPJ01000021">
    <property type="protein sequence ID" value="KGN30234.1"/>
    <property type="molecule type" value="Genomic_DNA"/>
</dbReference>
<dbReference type="Proteomes" id="UP000030002">
    <property type="component" value="Unassembled WGS sequence"/>
</dbReference>
<keyword evidence="2" id="KW-0472">Membrane</keyword>
<feature type="compositionally biased region" description="Basic and acidic residues" evidence="1">
    <location>
        <begin position="66"/>
        <end position="79"/>
    </location>
</feature>
<feature type="transmembrane region" description="Helical" evidence="2">
    <location>
        <begin position="7"/>
        <end position="29"/>
    </location>
</feature>
<proteinExistence type="predicted"/>
<organism evidence="3 4">
    <name type="scientific">Knoellia sinensis KCTC 19936</name>
    <dbReference type="NCBI Taxonomy" id="1385520"/>
    <lineage>
        <taxon>Bacteria</taxon>
        <taxon>Bacillati</taxon>
        <taxon>Actinomycetota</taxon>
        <taxon>Actinomycetes</taxon>
        <taxon>Micrococcales</taxon>
        <taxon>Intrasporangiaceae</taxon>
        <taxon>Knoellia</taxon>
    </lineage>
</organism>
<feature type="region of interest" description="Disordered" evidence="1">
    <location>
        <begin position="60"/>
        <end position="79"/>
    </location>
</feature>
<name>A0A0A0J0H1_9MICO</name>
<protein>
    <submittedName>
        <fullName evidence="3">Uncharacterized protein</fullName>
    </submittedName>
</protein>
<keyword evidence="2" id="KW-1133">Transmembrane helix</keyword>
<keyword evidence="2" id="KW-0812">Transmembrane</keyword>
<accession>A0A0A0J0H1</accession>
<sequence>MSLVSRLAGGTLLGVVIGAVVGLVSSTWLGSPSSMGSGAFSGAGIGFVLTLMNEWWGPPPGAGVPKKRDASRHDASDPT</sequence>
<evidence type="ECO:0000256" key="1">
    <source>
        <dbReference type="SAM" id="MobiDB-lite"/>
    </source>
</evidence>
<evidence type="ECO:0000313" key="3">
    <source>
        <dbReference type="EMBL" id="KGN30234.1"/>
    </source>
</evidence>
<dbReference type="AlphaFoldDB" id="A0A0A0J0H1"/>
<evidence type="ECO:0000313" key="4">
    <source>
        <dbReference type="Proteomes" id="UP000030002"/>
    </source>
</evidence>
<reference evidence="3 4" key="1">
    <citation type="submission" date="2013-08" db="EMBL/GenBank/DDBJ databases">
        <title>The genome sequence of Knoellia sinensis.</title>
        <authorList>
            <person name="Zhu W."/>
            <person name="Wang G."/>
        </authorList>
    </citation>
    <scope>NUCLEOTIDE SEQUENCE [LARGE SCALE GENOMIC DNA]</scope>
    <source>
        <strain evidence="3 4">KCTC 19936</strain>
    </source>
</reference>
<dbReference type="RefSeq" id="WP_156971493.1">
    <property type="nucleotide sequence ID" value="NZ_AVPJ01000021.1"/>
</dbReference>
<comment type="caution">
    <text evidence="3">The sequence shown here is derived from an EMBL/GenBank/DDBJ whole genome shotgun (WGS) entry which is preliminary data.</text>
</comment>
<keyword evidence="4" id="KW-1185">Reference proteome</keyword>